<reference evidence="1 2" key="1">
    <citation type="journal article" date="2018" name="Sci. Rep.">
        <title>Genomic signatures of local adaptation to the degree of environmental predictability in rotifers.</title>
        <authorList>
            <person name="Franch-Gras L."/>
            <person name="Hahn C."/>
            <person name="Garcia-Roger E.M."/>
            <person name="Carmona M.J."/>
            <person name="Serra M."/>
            <person name="Gomez A."/>
        </authorList>
    </citation>
    <scope>NUCLEOTIDE SEQUENCE [LARGE SCALE GENOMIC DNA]</scope>
    <source>
        <strain evidence="1">HYR1</strain>
    </source>
</reference>
<proteinExistence type="predicted"/>
<evidence type="ECO:0000313" key="2">
    <source>
        <dbReference type="Proteomes" id="UP000276133"/>
    </source>
</evidence>
<gene>
    <name evidence="1" type="ORF">BpHYR1_047737</name>
</gene>
<evidence type="ECO:0000313" key="1">
    <source>
        <dbReference type="EMBL" id="RNA00276.1"/>
    </source>
</evidence>
<keyword evidence="2" id="KW-1185">Reference proteome</keyword>
<protein>
    <submittedName>
        <fullName evidence="1">Uncharacterized protein</fullName>
    </submittedName>
</protein>
<comment type="caution">
    <text evidence="1">The sequence shown here is derived from an EMBL/GenBank/DDBJ whole genome shotgun (WGS) entry which is preliminary data.</text>
</comment>
<dbReference type="AlphaFoldDB" id="A0A3M7PMC8"/>
<organism evidence="1 2">
    <name type="scientific">Brachionus plicatilis</name>
    <name type="common">Marine rotifer</name>
    <name type="synonym">Brachionus muelleri</name>
    <dbReference type="NCBI Taxonomy" id="10195"/>
    <lineage>
        <taxon>Eukaryota</taxon>
        <taxon>Metazoa</taxon>
        <taxon>Spiralia</taxon>
        <taxon>Gnathifera</taxon>
        <taxon>Rotifera</taxon>
        <taxon>Eurotatoria</taxon>
        <taxon>Monogononta</taxon>
        <taxon>Pseudotrocha</taxon>
        <taxon>Ploima</taxon>
        <taxon>Brachionidae</taxon>
        <taxon>Brachionus</taxon>
    </lineage>
</organism>
<name>A0A3M7PMC8_BRAPC</name>
<dbReference type="EMBL" id="REGN01009842">
    <property type="protein sequence ID" value="RNA00276.1"/>
    <property type="molecule type" value="Genomic_DNA"/>
</dbReference>
<accession>A0A3M7PMC8</accession>
<sequence>MACKMHKIADHLNRIQTNYTTPWKIIQFMKKKNYEKFVKNAALKASESSQDQKLAIDAYKSILKKHLSNLSCEILNLQQLAQRLLMAKRFKQRDKIILQSVEELVTSNQMEKIFTRHHWLSIGGIFLINGSTRQNQSEILDIIRKCFQIINPQLEENLEEEKKISNLIVPQLEADRISLSEKKREMFSVKASEECQVRAIARRAQLSLENRQQNALKQRLDGFNQMSGDLNAEKMFNNARDLMLNLSNTPANGAYDQDFVNKSFGQISRLAIEYTKVIIKKLTPTLISESMLGDLNELFTNGQLNLSAFDRFCGTYENHGHISKLFELTENKEKIFNCCELFYYLIALEKTNEYLSLKMCQFKSDIWRNLAQFFSKTIDDHFYEYNPWFLDQKRGSSFVHYYDYLGFLKQECCEQLYEISWNTHKILYHYLLNLILNHSDLRAKVPCESDRNFLIGLVKDNSVVIPAIGNNGTIGQYESLWRAYNQLRDIIFMRNDGFEFPVIFTQFDQQFLNVNEKINFAILSPIGRTHYSRAIMQSAELNDNIFITRTGFVSDSFLFISDGHFYMTKQQYAQCLSHHGFSEKEIQACLKRDESCGRFSIKGIRCAAIFKQPIVIGSCIAHHHHPLEIQLSKAGYPTTDKSPFLFDLTYNKSLYPLIYSKHGLLPPQIDWFHSETLNEHENEVVEKISARLRPFVATYPIIICKGSAESGARNLCRFDVFNEVVLSQAARFVYEVSKSQNVTIQKAILSTPLTWMSKYAIKKFIDRQINEFGVSVNVDKYPKDFIYGTLRVILSSSVPDLDDLYNWNNWQTSHLLSLSSLQTATNVGRQGTLELLSPEMIHSKYRNTFLNDLIQTGKEVMSITAKFGPTYWNEDIDLQALSEQNLV</sequence>
<dbReference type="Proteomes" id="UP000276133">
    <property type="component" value="Unassembled WGS sequence"/>
</dbReference>